<protein>
    <submittedName>
        <fullName evidence="1">ORF339</fullName>
    </submittedName>
</protein>
<dbReference type="EMBL" id="MF768985">
    <property type="protein sequence ID" value="ATU84051.1"/>
    <property type="molecule type" value="Genomic_DNA"/>
</dbReference>
<evidence type="ECO:0000313" key="1">
    <source>
        <dbReference type="EMBL" id="ATU84051.1"/>
    </source>
</evidence>
<dbReference type="Proteomes" id="UP000267516">
    <property type="component" value="Segment"/>
</dbReference>
<proteinExistence type="predicted"/>
<reference evidence="1" key="1">
    <citation type="journal article" date="2018" name="Aquaculture">
        <title>Complete genome sequence of a white spot syndrome virus associated with a disease incursion in Australia.</title>
        <authorList>
            <person name="Oakey J."/>
            <person name="Smith C.S."/>
        </authorList>
    </citation>
    <scope>NUCLEOTIDE SEQUENCE [LARGE SCALE GENOMIC DNA]</scope>
    <source>
        <strain evidence="1">WSSV-AU</strain>
    </source>
</reference>
<organism evidence="1">
    <name type="scientific">White spot syndrome virus</name>
    <dbReference type="NCBI Taxonomy" id="342409"/>
    <lineage>
        <taxon>Viruses</taxon>
        <taxon>Viruses incertae sedis</taxon>
        <taxon>Naldaviricetes</taxon>
        <taxon>Nimaviridae</taxon>
        <taxon>Whispovirus</taxon>
    </lineage>
</organism>
<sequence>MICLRMPSMTGWYQRQIVRCLMYTVRRTEIVALLARTRTLLTERRLQNSLVTNSREDVPGVFIVRLL</sequence>
<accession>A0A2D3I6L0</accession>
<name>A0A2D3I6L0_9VIRU</name>